<keyword evidence="1" id="KW-0472">Membrane</keyword>
<feature type="transmembrane region" description="Helical" evidence="1">
    <location>
        <begin position="35"/>
        <end position="53"/>
    </location>
</feature>
<name>A0A4D4JAD2_9PSEU</name>
<keyword evidence="1" id="KW-1133">Transmembrane helix</keyword>
<sequence>MSTRPAQTPIEAHPDLMALRAHYEEASETPLARTLYGLTCLAGLYAAISPWVVKFSVIPYITVNNLIVGLAVAVMALGFASAYGRTHNLAWTTPVLGVWLIISPWVILQKAATTGLIASNVIVGAIILLLGAGVASLGMTRQFG</sequence>
<feature type="transmembrane region" description="Helical" evidence="1">
    <location>
        <begin position="65"/>
        <end position="83"/>
    </location>
</feature>
<evidence type="ECO:0000313" key="3">
    <source>
        <dbReference type="EMBL" id="GDY30897.1"/>
    </source>
</evidence>
<evidence type="ECO:0000313" key="4">
    <source>
        <dbReference type="Proteomes" id="UP000298860"/>
    </source>
</evidence>
<feature type="transmembrane region" description="Helical" evidence="1">
    <location>
        <begin position="115"/>
        <end position="139"/>
    </location>
</feature>
<dbReference type="Proteomes" id="UP000298860">
    <property type="component" value="Unassembled WGS sequence"/>
</dbReference>
<dbReference type="AlphaFoldDB" id="A0A4D4JAD2"/>
<keyword evidence="4" id="KW-1185">Reference proteome</keyword>
<accession>A0A4D4JAD2</accession>
<evidence type="ECO:0000259" key="2">
    <source>
        <dbReference type="Pfam" id="PF03779"/>
    </source>
</evidence>
<feature type="transmembrane region" description="Helical" evidence="1">
    <location>
        <begin position="89"/>
        <end position="108"/>
    </location>
</feature>
<dbReference type="EMBL" id="BJFL01000010">
    <property type="protein sequence ID" value="GDY30897.1"/>
    <property type="molecule type" value="Genomic_DNA"/>
</dbReference>
<dbReference type="OrthoDB" id="3638638at2"/>
<reference evidence="4" key="1">
    <citation type="submission" date="2019-04" db="EMBL/GenBank/DDBJ databases">
        <title>Draft genome sequence of Pseudonocardiaceae bacterium SL3-2-4.</title>
        <authorList>
            <person name="Ningsih F."/>
            <person name="Yokota A."/>
            <person name="Sakai Y."/>
            <person name="Nanatani K."/>
            <person name="Yabe S."/>
            <person name="Oetari A."/>
            <person name="Sjamsuridzal W."/>
        </authorList>
    </citation>
    <scope>NUCLEOTIDE SEQUENCE [LARGE SCALE GENOMIC DNA]</scope>
    <source>
        <strain evidence="4">SL3-2-4</strain>
    </source>
</reference>
<organism evidence="3 4">
    <name type="scientific">Gandjariella thermophila</name>
    <dbReference type="NCBI Taxonomy" id="1931992"/>
    <lineage>
        <taxon>Bacteria</taxon>
        <taxon>Bacillati</taxon>
        <taxon>Actinomycetota</taxon>
        <taxon>Actinomycetes</taxon>
        <taxon>Pseudonocardiales</taxon>
        <taxon>Pseudonocardiaceae</taxon>
        <taxon>Gandjariella</taxon>
    </lineage>
</organism>
<gene>
    <name evidence="3" type="ORF">GTS_25300</name>
</gene>
<feature type="domain" description="SPW repeat-containing integral membrane" evidence="2">
    <location>
        <begin position="37"/>
        <end position="132"/>
    </location>
</feature>
<proteinExistence type="predicted"/>
<evidence type="ECO:0000256" key="1">
    <source>
        <dbReference type="SAM" id="Phobius"/>
    </source>
</evidence>
<comment type="caution">
    <text evidence="3">The sequence shown here is derived from an EMBL/GenBank/DDBJ whole genome shotgun (WGS) entry which is preliminary data.</text>
</comment>
<dbReference type="Pfam" id="PF03779">
    <property type="entry name" value="SPW"/>
    <property type="match status" value="1"/>
</dbReference>
<protein>
    <recommendedName>
        <fullName evidence="2">SPW repeat-containing integral membrane domain-containing protein</fullName>
    </recommendedName>
</protein>
<dbReference type="InterPro" id="IPR005530">
    <property type="entry name" value="SPW"/>
</dbReference>
<keyword evidence="1" id="KW-0812">Transmembrane</keyword>
<dbReference type="RefSeq" id="WP_137813999.1">
    <property type="nucleotide sequence ID" value="NZ_BJFL01000010.1"/>
</dbReference>